<proteinExistence type="predicted"/>
<protein>
    <submittedName>
        <fullName evidence="1">Uncharacterized protein</fullName>
    </submittedName>
</protein>
<comment type="caution">
    <text evidence="1">The sequence shown here is derived from an EMBL/GenBank/DDBJ whole genome shotgun (WGS) entry which is preliminary data.</text>
</comment>
<dbReference type="Proteomes" id="UP000886998">
    <property type="component" value="Unassembled WGS sequence"/>
</dbReference>
<dbReference type="AlphaFoldDB" id="A0A8X6YV20"/>
<dbReference type="EMBL" id="BMAV01022934">
    <property type="protein sequence ID" value="GFY78324.1"/>
    <property type="molecule type" value="Genomic_DNA"/>
</dbReference>
<organism evidence="1 2">
    <name type="scientific">Trichonephila inaurata madagascariensis</name>
    <dbReference type="NCBI Taxonomy" id="2747483"/>
    <lineage>
        <taxon>Eukaryota</taxon>
        <taxon>Metazoa</taxon>
        <taxon>Ecdysozoa</taxon>
        <taxon>Arthropoda</taxon>
        <taxon>Chelicerata</taxon>
        <taxon>Arachnida</taxon>
        <taxon>Araneae</taxon>
        <taxon>Araneomorphae</taxon>
        <taxon>Entelegynae</taxon>
        <taxon>Araneoidea</taxon>
        <taxon>Nephilidae</taxon>
        <taxon>Trichonephila</taxon>
        <taxon>Trichonephila inaurata</taxon>
    </lineage>
</organism>
<accession>A0A8X6YV20</accession>
<keyword evidence="2" id="KW-1185">Reference proteome</keyword>
<dbReference type="OrthoDB" id="6440962at2759"/>
<evidence type="ECO:0000313" key="1">
    <source>
        <dbReference type="EMBL" id="GFY78324.1"/>
    </source>
</evidence>
<name>A0A8X6YV20_9ARAC</name>
<evidence type="ECO:0000313" key="2">
    <source>
        <dbReference type="Proteomes" id="UP000886998"/>
    </source>
</evidence>
<gene>
    <name evidence="1" type="primary">NCL1_34482</name>
    <name evidence="1" type="ORF">TNIN_363911</name>
</gene>
<reference evidence="1" key="1">
    <citation type="submission" date="2020-08" db="EMBL/GenBank/DDBJ databases">
        <title>Multicomponent nature underlies the extraordinary mechanical properties of spider dragline silk.</title>
        <authorList>
            <person name="Kono N."/>
            <person name="Nakamura H."/>
            <person name="Mori M."/>
            <person name="Yoshida Y."/>
            <person name="Ohtoshi R."/>
            <person name="Malay A.D."/>
            <person name="Moran D.A.P."/>
            <person name="Tomita M."/>
            <person name="Numata K."/>
            <person name="Arakawa K."/>
        </authorList>
    </citation>
    <scope>NUCLEOTIDE SEQUENCE</scope>
</reference>
<sequence length="211" mass="24171">MRKERNFLFIKEFPDKNTSQSILPITRHSSLPRGFRGSSIPYEEFKDEPGSTCEEVKTEPQITFDCAYCDYRSPTQKGLRCHHITVHKIGVGVRRTLDTHGRPLTYFGTAWCSTVVISASIRITPNQNSGCLDHKFGHISHFLDTIKCTYIGVLQCLFGPQVWSYQSLPGHINTTYSTAFQWLFGLQVWYLPGHIKSINNAALHWLFRESN</sequence>